<evidence type="ECO:0000256" key="2">
    <source>
        <dbReference type="ARBA" id="ARBA00022475"/>
    </source>
</evidence>
<feature type="transmembrane region" description="Helical" evidence="6">
    <location>
        <begin position="280"/>
        <end position="300"/>
    </location>
</feature>
<keyword evidence="4 6" id="KW-1133">Transmembrane helix</keyword>
<dbReference type="Pfam" id="PF00482">
    <property type="entry name" value="T2SSF"/>
    <property type="match status" value="1"/>
</dbReference>
<keyword evidence="9" id="KW-1185">Reference proteome</keyword>
<dbReference type="InterPro" id="IPR018076">
    <property type="entry name" value="T2SS_GspF_dom"/>
</dbReference>
<dbReference type="PANTHER" id="PTHR35007">
    <property type="entry name" value="INTEGRAL MEMBRANE PROTEIN-RELATED"/>
    <property type="match status" value="1"/>
</dbReference>
<evidence type="ECO:0000256" key="5">
    <source>
        <dbReference type="ARBA" id="ARBA00023136"/>
    </source>
</evidence>
<gene>
    <name evidence="8" type="ORF">FQ330_10070</name>
</gene>
<feature type="domain" description="Type II secretion system protein GspF" evidence="7">
    <location>
        <begin position="141"/>
        <end position="266"/>
    </location>
</feature>
<feature type="transmembrane region" description="Helical" evidence="6">
    <location>
        <begin position="249"/>
        <end position="268"/>
    </location>
</feature>
<sequence>MSPAVVAFVVALGMAVAAFVVADPGRVRLPRSRRRPFERHDDGVLAEAAEAATTLMGRLIGRRGHTLAMVLDLAGVKSRPQDFAFLTAVCGVVAGALVLLLGGGWLALVVVASAPLVAALVLRFRTERRRKQFGQQLDGTLQLMASNLRAGYSTMQALASVTRDSEEPTATEFARAVNEARVGRPVVTSLEVVADRMKSEDFGWAVQAIAINREVGGSLAEVLDGVAATIRERGQIRRHVEGLSAEGKLSAMILMFLPFGVGALMLLTNPGYLAPLLTSPIGIGMMVVGVVLLIIGGLWMKKTVEVKF</sequence>
<dbReference type="Proteomes" id="UP000323221">
    <property type="component" value="Unassembled WGS sequence"/>
</dbReference>
<feature type="transmembrane region" description="Helical" evidence="6">
    <location>
        <begin position="6"/>
        <end position="25"/>
    </location>
</feature>
<dbReference type="RefSeq" id="WP_146357237.1">
    <property type="nucleotide sequence ID" value="NZ_VOIR01000015.1"/>
</dbReference>
<keyword evidence="3 6" id="KW-0812">Transmembrane</keyword>
<dbReference type="GO" id="GO:0005886">
    <property type="term" value="C:plasma membrane"/>
    <property type="evidence" value="ECO:0007669"/>
    <property type="project" value="UniProtKB-SubCell"/>
</dbReference>
<comment type="subcellular location">
    <subcellularLocation>
        <location evidence="1">Cell membrane</location>
        <topology evidence="1">Multi-pass membrane protein</topology>
    </subcellularLocation>
</comment>
<accession>A0A5M8QAX8</accession>
<comment type="caution">
    <text evidence="8">The sequence shown here is derived from an EMBL/GenBank/DDBJ whole genome shotgun (WGS) entry which is preliminary data.</text>
</comment>
<keyword evidence="2" id="KW-1003">Cell membrane</keyword>
<dbReference type="PANTHER" id="PTHR35007:SF1">
    <property type="entry name" value="PILUS ASSEMBLY PROTEIN"/>
    <property type="match status" value="1"/>
</dbReference>
<feature type="transmembrane region" description="Helical" evidence="6">
    <location>
        <begin position="83"/>
        <end position="100"/>
    </location>
</feature>
<dbReference type="InterPro" id="IPR042094">
    <property type="entry name" value="T2SS_GspF_sf"/>
</dbReference>
<protein>
    <submittedName>
        <fullName evidence="8">Type II secretion system protein F</fullName>
    </submittedName>
</protein>
<dbReference type="OrthoDB" id="597333at2"/>
<keyword evidence="5 6" id="KW-0472">Membrane</keyword>
<name>A0A5M8QAX8_9MICO</name>
<evidence type="ECO:0000256" key="1">
    <source>
        <dbReference type="ARBA" id="ARBA00004651"/>
    </source>
</evidence>
<evidence type="ECO:0000256" key="3">
    <source>
        <dbReference type="ARBA" id="ARBA00022692"/>
    </source>
</evidence>
<reference evidence="8 9" key="1">
    <citation type="submission" date="2019-08" db="EMBL/GenBank/DDBJ databases">
        <title>Agrococcus lahaulensis sp. nov., isolated from a cold desert of the Indian Himalayas.</title>
        <authorList>
            <person name="Qu J.H."/>
        </authorList>
    </citation>
    <scope>NUCLEOTIDE SEQUENCE [LARGE SCALE GENOMIC DNA]</scope>
    <source>
        <strain evidence="8 9">NS18</strain>
    </source>
</reference>
<evidence type="ECO:0000313" key="9">
    <source>
        <dbReference type="Proteomes" id="UP000323221"/>
    </source>
</evidence>
<dbReference type="Gene3D" id="1.20.81.30">
    <property type="entry name" value="Type II secretion system (T2SS), domain F"/>
    <property type="match status" value="1"/>
</dbReference>
<evidence type="ECO:0000256" key="4">
    <source>
        <dbReference type="ARBA" id="ARBA00022989"/>
    </source>
</evidence>
<organism evidence="8 9">
    <name type="scientific">Agrococcus sediminis</name>
    <dbReference type="NCBI Taxonomy" id="2599924"/>
    <lineage>
        <taxon>Bacteria</taxon>
        <taxon>Bacillati</taxon>
        <taxon>Actinomycetota</taxon>
        <taxon>Actinomycetes</taxon>
        <taxon>Micrococcales</taxon>
        <taxon>Microbacteriaceae</taxon>
        <taxon>Agrococcus</taxon>
    </lineage>
</organism>
<dbReference type="EMBL" id="VOIR01000015">
    <property type="protein sequence ID" value="KAA6432114.1"/>
    <property type="molecule type" value="Genomic_DNA"/>
</dbReference>
<evidence type="ECO:0000259" key="7">
    <source>
        <dbReference type="Pfam" id="PF00482"/>
    </source>
</evidence>
<feature type="transmembrane region" description="Helical" evidence="6">
    <location>
        <begin position="106"/>
        <end position="124"/>
    </location>
</feature>
<evidence type="ECO:0000256" key="6">
    <source>
        <dbReference type="SAM" id="Phobius"/>
    </source>
</evidence>
<evidence type="ECO:0000313" key="8">
    <source>
        <dbReference type="EMBL" id="KAA6432114.1"/>
    </source>
</evidence>
<proteinExistence type="predicted"/>
<dbReference type="AlphaFoldDB" id="A0A5M8QAX8"/>